<name>A0ACD5GYR4_9CYAN</name>
<evidence type="ECO:0000313" key="1">
    <source>
        <dbReference type="EMBL" id="XPM65501.1"/>
    </source>
</evidence>
<reference evidence="1 2" key="1">
    <citation type="journal article" date="2016" name="Genome Announc.">
        <title>Draft Genome Sequence of the Thermotolerant Cyanobacterium Desertifilum sp. IPPAS B-1220.</title>
        <authorList>
            <person name="Mironov K.S."/>
            <person name="Sinetova M.A."/>
            <person name="Bolatkhan K."/>
            <person name="Zayadan B.K."/>
            <person name="Ustinova V.V."/>
            <person name="Kupriyanova E.V."/>
            <person name="Skrypnik A.N."/>
            <person name="Gogoleva N.E."/>
            <person name="Gogolev Y.V."/>
            <person name="Los D.A."/>
        </authorList>
    </citation>
    <scope>NUCLEOTIDE SEQUENCE [LARGE SCALE GENOMIC DNA]</scope>
    <source>
        <strain evidence="1 2">IPPAS B-1220</strain>
    </source>
</reference>
<gene>
    <name evidence="1" type="ORF">BH720_007415</name>
</gene>
<evidence type="ECO:0000313" key="2">
    <source>
        <dbReference type="Proteomes" id="UP000095472"/>
    </source>
</evidence>
<accession>A0ACD5GYR4</accession>
<keyword evidence="2" id="KW-1185">Reference proteome</keyword>
<proteinExistence type="predicted"/>
<dbReference type="EMBL" id="CP182909">
    <property type="protein sequence ID" value="XPM65501.1"/>
    <property type="molecule type" value="Genomic_DNA"/>
</dbReference>
<sequence>MRQTLTQILIKYHLEKIKTLGDAYRVVGRLPPITLPRLD</sequence>
<organism evidence="1 2">
    <name type="scientific">Desertifilum tharense IPPAS B-1220</name>
    <dbReference type="NCBI Taxonomy" id="1781255"/>
    <lineage>
        <taxon>Bacteria</taxon>
        <taxon>Bacillati</taxon>
        <taxon>Cyanobacteriota</taxon>
        <taxon>Cyanophyceae</taxon>
        <taxon>Desertifilales</taxon>
        <taxon>Desertifilaceae</taxon>
        <taxon>Desertifilum</taxon>
    </lineage>
</organism>
<dbReference type="Proteomes" id="UP000095472">
    <property type="component" value="Chromosome"/>
</dbReference>
<protein>
    <submittedName>
        <fullName evidence="1">Uncharacterized protein</fullName>
    </submittedName>
</protein>